<comment type="caution">
    <text evidence="1">The sequence shown here is derived from an EMBL/GenBank/DDBJ whole genome shotgun (WGS) entry which is preliminary data.</text>
</comment>
<dbReference type="AlphaFoldDB" id="A0A1V9ZUW4"/>
<sequence length="63" mass="7326">MIIGMNQRCLHLQYSDDNVKERTENVLNAMVAQLNEPVESTNAILLRKALRYHNKRANDIQCQ</sequence>
<proteinExistence type="predicted"/>
<organism evidence="1 2">
    <name type="scientific">Thraustotheca clavata</name>
    <dbReference type="NCBI Taxonomy" id="74557"/>
    <lineage>
        <taxon>Eukaryota</taxon>
        <taxon>Sar</taxon>
        <taxon>Stramenopiles</taxon>
        <taxon>Oomycota</taxon>
        <taxon>Saprolegniomycetes</taxon>
        <taxon>Saprolegniales</taxon>
        <taxon>Achlyaceae</taxon>
        <taxon>Thraustotheca</taxon>
    </lineage>
</organism>
<evidence type="ECO:0000313" key="1">
    <source>
        <dbReference type="EMBL" id="OQS01795.1"/>
    </source>
</evidence>
<gene>
    <name evidence="1" type="ORF">THRCLA_21616</name>
</gene>
<feature type="non-terminal residue" evidence="1">
    <location>
        <position position="63"/>
    </location>
</feature>
<dbReference type="EMBL" id="JNBS01001461">
    <property type="protein sequence ID" value="OQS01795.1"/>
    <property type="molecule type" value="Genomic_DNA"/>
</dbReference>
<protein>
    <submittedName>
        <fullName evidence="1">Uncharacterized protein</fullName>
    </submittedName>
</protein>
<accession>A0A1V9ZUW4</accession>
<reference evidence="1 2" key="1">
    <citation type="journal article" date="2014" name="Genome Biol. Evol.">
        <title>The secreted proteins of Achlya hypogyna and Thraustotheca clavata identify the ancestral oomycete secretome and reveal gene acquisitions by horizontal gene transfer.</title>
        <authorList>
            <person name="Misner I."/>
            <person name="Blouin N."/>
            <person name="Leonard G."/>
            <person name="Richards T.A."/>
            <person name="Lane C.E."/>
        </authorList>
    </citation>
    <scope>NUCLEOTIDE SEQUENCE [LARGE SCALE GENOMIC DNA]</scope>
    <source>
        <strain evidence="1 2">ATCC 34112</strain>
    </source>
</reference>
<dbReference type="Proteomes" id="UP000243217">
    <property type="component" value="Unassembled WGS sequence"/>
</dbReference>
<name>A0A1V9ZUW4_9STRA</name>
<dbReference type="OrthoDB" id="78639at2759"/>
<evidence type="ECO:0000313" key="2">
    <source>
        <dbReference type="Proteomes" id="UP000243217"/>
    </source>
</evidence>
<keyword evidence="2" id="KW-1185">Reference proteome</keyword>